<dbReference type="EMBL" id="JPRI01000001">
    <property type="protein sequence ID" value="KFF27795.1"/>
    <property type="molecule type" value="Genomic_DNA"/>
</dbReference>
<evidence type="ECO:0000313" key="2">
    <source>
        <dbReference type="Proteomes" id="UP000028719"/>
    </source>
</evidence>
<dbReference type="RefSeq" id="WP_034738737.1">
    <property type="nucleotide sequence ID" value="NZ_JPRI01000001.1"/>
</dbReference>
<name>A0ABR4URJ9_9FLAO</name>
<keyword evidence="2" id="KW-1185">Reference proteome</keyword>
<reference evidence="1 2" key="1">
    <citation type="submission" date="2014-07" db="EMBL/GenBank/DDBJ databases">
        <title>Genome of Chryseobacterium vrystaatense LMG 22846.</title>
        <authorList>
            <person name="Pipes S.E."/>
            <person name="Stropko S.J."/>
            <person name="Newman J.D."/>
        </authorList>
    </citation>
    <scope>NUCLEOTIDE SEQUENCE [LARGE SCALE GENOMIC DNA]</scope>
    <source>
        <strain evidence="1 2">LMG 22846</strain>
    </source>
</reference>
<accession>A0ABR4URJ9</accession>
<evidence type="ECO:0000313" key="1">
    <source>
        <dbReference type="EMBL" id="KFF27795.1"/>
    </source>
</evidence>
<protein>
    <submittedName>
        <fullName evidence="1">Uncharacterized protein</fullName>
    </submittedName>
</protein>
<sequence>MKKSDQSLCNICISSIKRKTMKPYDFKWTQFFDLDSNPELLFQTFPIDFAEEELIICSTLIDPDHYSILTTRKLITKNNGIVESGSLINAKNKWYGEFKSKTELYTLDEVELSTGKRLSYFVETGRASMIMIYGVRTFVFLSQDLISK</sequence>
<comment type="caution">
    <text evidence="1">The sequence shown here is derived from an EMBL/GenBank/DDBJ whole genome shotgun (WGS) entry which is preliminary data.</text>
</comment>
<proteinExistence type="predicted"/>
<dbReference type="Proteomes" id="UP000028719">
    <property type="component" value="Unassembled WGS sequence"/>
</dbReference>
<gene>
    <name evidence="1" type="ORF">IW16_00820</name>
</gene>
<organism evidence="1 2">
    <name type="scientific">Chryseobacterium vrystaatense</name>
    <dbReference type="NCBI Taxonomy" id="307480"/>
    <lineage>
        <taxon>Bacteria</taxon>
        <taxon>Pseudomonadati</taxon>
        <taxon>Bacteroidota</taxon>
        <taxon>Flavobacteriia</taxon>
        <taxon>Flavobacteriales</taxon>
        <taxon>Weeksellaceae</taxon>
        <taxon>Chryseobacterium group</taxon>
        <taxon>Chryseobacterium</taxon>
    </lineage>
</organism>